<organism evidence="3 4">
    <name type="scientific">Diaporthe australafricana</name>
    <dbReference type="NCBI Taxonomy" id="127596"/>
    <lineage>
        <taxon>Eukaryota</taxon>
        <taxon>Fungi</taxon>
        <taxon>Dikarya</taxon>
        <taxon>Ascomycota</taxon>
        <taxon>Pezizomycotina</taxon>
        <taxon>Sordariomycetes</taxon>
        <taxon>Sordariomycetidae</taxon>
        <taxon>Diaporthales</taxon>
        <taxon>Diaporthaceae</taxon>
        <taxon>Diaporthe</taxon>
    </lineage>
</organism>
<feature type="compositionally biased region" description="Acidic residues" evidence="1">
    <location>
        <begin position="267"/>
        <end position="280"/>
    </location>
</feature>
<feature type="compositionally biased region" description="Acidic residues" evidence="1">
    <location>
        <begin position="314"/>
        <end position="328"/>
    </location>
</feature>
<evidence type="ECO:0000313" key="3">
    <source>
        <dbReference type="EMBL" id="KAL1874493.1"/>
    </source>
</evidence>
<keyword evidence="4" id="KW-1185">Reference proteome</keyword>
<feature type="signal peptide" evidence="2">
    <location>
        <begin position="1"/>
        <end position="18"/>
    </location>
</feature>
<protein>
    <submittedName>
        <fullName evidence="3">Uncharacterized protein</fullName>
    </submittedName>
</protein>
<feature type="compositionally biased region" description="Low complexity" evidence="1">
    <location>
        <begin position="297"/>
        <end position="313"/>
    </location>
</feature>
<feature type="chain" id="PRO_5045988390" evidence="2">
    <location>
        <begin position="19"/>
        <end position="328"/>
    </location>
</feature>
<accession>A0ABR3XEW6</accession>
<reference evidence="3 4" key="1">
    <citation type="journal article" date="2024" name="IMA Fungus">
        <title>IMA Genome - F19 : A genome assembly and annotation guide to empower mycologists, including annotated draft genome sequences of Ceratocystis pirilliformis, Diaporthe australafricana, Fusarium ophioides, Paecilomyces lecythidis, and Sporothrix stenoceras.</title>
        <authorList>
            <person name="Aylward J."/>
            <person name="Wilson A.M."/>
            <person name="Visagie C.M."/>
            <person name="Spraker J."/>
            <person name="Barnes I."/>
            <person name="Buitendag C."/>
            <person name="Ceriani C."/>
            <person name="Del Mar Angel L."/>
            <person name="du Plessis D."/>
            <person name="Fuchs T."/>
            <person name="Gasser K."/>
            <person name="Kramer D."/>
            <person name="Li W."/>
            <person name="Munsamy K."/>
            <person name="Piso A."/>
            <person name="Price J.L."/>
            <person name="Sonnekus B."/>
            <person name="Thomas C."/>
            <person name="van der Nest A."/>
            <person name="van Dijk A."/>
            <person name="van Heerden A."/>
            <person name="van Vuuren N."/>
            <person name="Yilmaz N."/>
            <person name="Duong T.A."/>
            <person name="van der Merwe N.A."/>
            <person name="Wingfield M.J."/>
            <person name="Wingfield B.D."/>
        </authorList>
    </citation>
    <scope>NUCLEOTIDE SEQUENCE [LARGE SCALE GENOMIC DNA]</scope>
    <source>
        <strain evidence="3 4">CMW 18300</strain>
    </source>
</reference>
<gene>
    <name evidence="3" type="ORF">Daus18300_003512</name>
</gene>
<evidence type="ECO:0000256" key="1">
    <source>
        <dbReference type="SAM" id="MobiDB-lite"/>
    </source>
</evidence>
<feature type="region of interest" description="Disordered" evidence="1">
    <location>
        <begin position="224"/>
        <end position="328"/>
    </location>
</feature>
<name>A0ABR3XEW6_9PEZI</name>
<feature type="region of interest" description="Disordered" evidence="1">
    <location>
        <begin position="28"/>
        <end position="54"/>
    </location>
</feature>
<evidence type="ECO:0000256" key="2">
    <source>
        <dbReference type="SAM" id="SignalP"/>
    </source>
</evidence>
<dbReference type="Proteomes" id="UP001583177">
    <property type="component" value="Unassembled WGS sequence"/>
</dbReference>
<proteinExistence type="predicted"/>
<dbReference type="EMBL" id="JAWRVE010000022">
    <property type="protein sequence ID" value="KAL1874493.1"/>
    <property type="molecule type" value="Genomic_DNA"/>
</dbReference>
<feature type="compositionally biased region" description="Basic and acidic residues" evidence="1">
    <location>
        <begin position="283"/>
        <end position="293"/>
    </location>
</feature>
<evidence type="ECO:0000313" key="4">
    <source>
        <dbReference type="Proteomes" id="UP001583177"/>
    </source>
</evidence>
<keyword evidence="2" id="KW-0732">Signal</keyword>
<sequence>MKSFTVLLLAGFAAATKGSVIRAAAADNSTDAGNNNDNNNNNNQGNSSANANADNNAEANASGVIQVQNGQQCINVDALNDPNFDPASLDLGNMNLGGLNLGSINLADPISLAFGIDSLLNGFCLGQLVDLNQLLALGVNSQQQMFLELAQIAQLQQLGLLNGFGAQNLIQSNLLFGGAFNVFNSGIIKRDSKAAPATLKVRRAEMAKRQCNLEQQQQQANIQNLPPCQNENNNNNENQADQNADQNADENADKNADENADANADANADENADANADENADANADKNADKNADENADANTDANADGNAANADQNVEENVDENAEECDA</sequence>
<feature type="compositionally biased region" description="Low complexity" evidence="1">
    <location>
        <begin position="224"/>
        <end position="246"/>
    </location>
</feature>
<comment type="caution">
    <text evidence="3">The sequence shown here is derived from an EMBL/GenBank/DDBJ whole genome shotgun (WGS) entry which is preliminary data.</text>
</comment>